<evidence type="ECO:0000313" key="1">
    <source>
        <dbReference type="EMBL" id="KNZ58894.1"/>
    </source>
</evidence>
<reference evidence="1 2" key="1">
    <citation type="submission" date="2015-08" db="EMBL/GenBank/DDBJ databases">
        <title>Next Generation Sequencing and Analysis of the Genome of Puccinia sorghi L Schw, the Causal Agent of Maize Common Rust.</title>
        <authorList>
            <person name="Rochi L."/>
            <person name="Burguener G."/>
            <person name="Darino M."/>
            <person name="Turjanski A."/>
            <person name="Kreff E."/>
            <person name="Dieguez M.J."/>
            <person name="Sacco F."/>
        </authorList>
    </citation>
    <scope>NUCLEOTIDE SEQUENCE [LARGE SCALE GENOMIC DNA]</scope>
    <source>
        <strain evidence="1 2">RO10H11247</strain>
    </source>
</reference>
<dbReference type="EMBL" id="LAVV01006657">
    <property type="protein sequence ID" value="KNZ58894.1"/>
    <property type="molecule type" value="Genomic_DNA"/>
</dbReference>
<protein>
    <submittedName>
        <fullName evidence="1">Uncharacterized protein</fullName>
    </submittedName>
</protein>
<comment type="caution">
    <text evidence="1">The sequence shown here is derived from an EMBL/GenBank/DDBJ whole genome shotgun (WGS) entry which is preliminary data.</text>
</comment>
<dbReference type="OrthoDB" id="2504314at2759"/>
<gene>
    <name evidence="1" type="ORF">VP01_1838g2</name>
</gene>
<accession>A0A0L6VDW0</accession>
<dbReference type="VEuPathDB" id="FungiDB:VP01_1838g2"/>
<sequence>MAPDELDDQYLSNLCENKLYKINGISQPSSGKIIQHIPTTMYSDNTSGNVSKQWNKHISLYL</sequence>
<proteinExistence type="predicted"/>
<organism evidence="1 2">
    <name type="scientific">Puccinia sorghi</name>
    <dbReference type="NCBI Taxonomy" id="27349"/>
    <lineage>
        <taxon>Eukaryota</taxon>
        <taxon>Fungi</taxon>
        <taxon>Dikarya</taxon>
        <taxon>Basidiomycota</taxon>
        <taxon>Pucciniomycotina</taxon>
        <taxon>Pucciniomycetes</taxon>
        <taxon>Pucciniales</taxon>
        <taxon>Pucciniaceae</taxon>
        <taxon>Puccinia</taxon>
    </lineage>
</organism>
<evidence type="ECO:0000313" key="2">
    <source>
        <dbReference type="Proteomes" id="UP000037035"/>
    </source>
</evidence>
<dbReference type="AlphaFoldDB" id="A0A0L6VDW0"/>
<dbReference type="STRING" id="27349.A0A0L6VDW0"/>
<keyword evidence="2" id="KW-1185">Reference proteome</keyword>
<dbReference type="Proteomes" id="UP000037035">
    <property type="component" value="Unassembled WGS sequence"/>
</dbReference>
<name>A0A0L6VDW0_9BASI</name>